<dbReference type="PANTHER" id="PTHR30582:SF24">
    <property type="entry name" value="L,D-TRANSPEPTIDASE ERFK_SRFK-RELATED"/>
    <property type="match status" value="1"/>
</dbReference>
<dbReference type="InterPro" id="IPR005490">
    <property type="entry name" value="LD_TPept_cat_dom"/>
</dbReference>
<dbReference type="Gene3D" id="2.40.440.10">
    <property type="entry name" value="L,D-transpeptidase catalytic domain-like"/>
    <property type="match status" value="1"/>
</dbReference>
<dbReference type="PANTHER" id="PTHR30582">
    <property type="entry name" value="L,D-TRANSPEPTIDASE"/>
    <property type="match status" value="1"/>
</dbReference>
<keyword evidence="6 9" id="KW-0133">Cell shape</keyword>
<evidence type="ECO:0000256" key="7">
    <source>
        <dbReference type="ARBA" id="ARBA00022984"/>
    </source>
</evidence>
<dbReference type="GO" id="GO:0071972">
    <property type="term" value="F:peptidoglycan L,D-transpeptidase activity"/>
    <property type="evidence" value="ECO:0007669"/>
    <property type="project" value="TreeGrafter"/>
</dbReference>
<dbReference type="UniPathway" id="UPA00219"/>
<evidence type="ECO:0000313" key="11">
    <source>
        <dbReference type="EMBL" id="OEO33202.1"/>
    </source>
</evidence>
<feature type="active site" description="Proton donor/acceptor" evidence="9">
    <location>
        <position position="187"/>
    </location>
</feature>
<protein>
    <recommendedName>
        <fullName evidence="10">L,D-TPase catalytic domain-containing protein</fullName>
    </recommendedName>
</protein>
<keyword evidence="8 9" id="KW-0961">Cell wall biogenesis/degradation</keyword>
<feature type="domain" description="L,D-TPase catalytic" evidence="10">
    <location>
        <begin position="89"/>
        <end position="227"/>
    </location>
</feature>
<evidence type="ECO:0000256" key="5">
    <source>
        <dbReference type="ARBA" id="ARBA00022801"/>
    </source>
</evidence>
<accession>A0A1E5XX86</accession>
<sequence length="228" mass="25182">MATLVARPVLTTRRLFLIGGAALALSACSSTGKRDLSARTNVIQVDEPWASYYSMQTSEPFPVPGIDIRKIPQQYWRQEVDYAGNEKPGTIVVNTSERFLYLVQPGGRAMRYGVGVGREEGLNFRGSAVIARKAEWPRWTPTANMIKTQPEKYGPVAAGLEPGLKNPLGPRALYLYRNGKDTHFRLHGTLEPYTIGQSVSSGCIRLINQDIIDLYSRVPTGTRVIVTG</sequence>
<evidence type="ECO:0000313" key="12">
    <source>
        <dbReference type="Proteomes" id="UP000095463"/>
    </source>
</evidence>
<dbReference type="EMBL" id="LAJE02000019">
    <property type="protein sequence ID" value="OEO33202.1"/>
    <property type="molecule type" value="Genomic_DNA"/>
</dbReference>
<keyword evidence="4" id="KW-0808">Transferase</keyword>
<keyword evidence="7 9" id="KW-0573">Peptidoglycan synthesis</keyword>
<dbReference type="GO" id="GO:0071555">
    <property type="term" value="P:cell wall organization"/>
    <property type="evidence" value="ECO:0007669"/>
    <property type="project" value="UniProtKB-UniRule"/>
</dbReference>
<evidence type="ECO:0000256" key="6">
    <source>
        <dbReference type="ARBA" id="ARBA00022960"/>
    </source>
</evidence>
<evidence type="ECO:0000256" key="9">
    <source>
        <dbReference type="PROSITE-ProRule" id="PRU01373"/>
    </source>
</evidence>
<dbReference type="CDD" id="cd16913">
    <property type="entry name" value="YkuD_like"/>
    <property type="match status" value="1"/>
</dbReference>
<evidence type="ECO:0000256" key="3">
    <source>
        <dbReference type="ARBA" id="ARBA00022676"/>
    </source>
</evidence>
<dbReference type="Proteomes" id="UP000095463">
    <property type="component" value="Unassembled WGS sequence"/>
</dbReference>
<evidence type="ECO:0000259" key="10">
    <source>
        <dbReference type="PROSITE" id="PS52029"/>
    </source>
</evidence>
<dbReference type="GO" id="GO:0005576">
    <property type="term" value="C:extracellular region"/>
    <property type="evidence" value="ECO:0007669"/>
    <property type="project" value="TreeGrafter"/>
</dbReference>
<dbReference type="Pfam" id="PF03734">
    <property type="entry name" value="YkuD"/>
    <property type="match status" value="1"/>
</dbReference>
<evidence type="ECO:0000256" key="4">
    <source>
        <dbReference type="ARBA" id="ARBA00022679"/>
    </source>
</evidence>
<keyword evidence="5" id="KW-0378">Hydrolase</keyword>
<dbReference type="InterPro" id="IPR050979">
    <property type="entry name" value="LD-transpeptidase"/>
</dbReference>
<name>A0A1E5XX86_9HYPH</name>
<evidence type="ECO:0000256" key="8">
    <source>
        <dbReference type="ARBA" id="ARBA00023316"/>
    </source>
</evidence>
<dbReference type="PROSITE" id="PS51257">
    <property type="entry name" value="PROKAR_LIPOPROTEIN"/>
    <property type="match status" value="1"/>
</dbReference>
<evidence type="ECO:0000256" key="2">
    <source>
        <dbReference type="ARBA" id="ARBA00005992"/>
    </source>
</evidence>
<dbReference type="PROSITE" id="PS52029">
    <property type="entry name" value="LD_TPASE"/>
    <property type="match status" value="1"/>
</dbReference>
<dbReference type="OrthoDB" id="8478453at2"/>
<feature type="active site" description="Nucleophile" evidence="9">
    <location>
        <position position="203"/>
    </location>
</feature>
<dbReference type="InterPro" id="IPR038063">
    <property type="entry name" value="Transpep_catalytic_dom"/>
</dbReference>
<keyword evidence="12" id="KW-1185">Reference proteome</keyword>
<dbReference type="AlphaFoldDB" id="A0A1E5XX86"/>
<gene>
    <name evidence="11" type="ORF">VW23_007810</name>
</gene>
<dbReference type="SUPFAM" id="SSF141523">
    <property type="entry name" value="L,D-transpeptidase catalytic domain-like"/>
    <property type="match status" value="1"/>
</dbReference>
<organism evidence="11 12">
    <name type="scientific">Devosia insulae DS-56</name>
    <dbReference type="NCBI Taxonomy" id="1116389"/>
    <lineage>
        <taxon>Bacteria</taxon>
        <taxon>Pseudomonadati</taxon>
        <taxon>Pseudomonadota</taxon>
        <taxon>Alphaproteobacteria</taxon>
        <taxon>Hyphomicrobiales</taxon>
        <taxon>Devosiaceae</taxon>
        <taxon>Devosia</taxon>
    </lineage>
</organism>
<evidence type="ECO:0000256" key="1">
    <source>
        <dbReference type="ARBA" id="ARBA00004752"/>
    </source>
</evidence>
<dbReference type="FunFam" id="2.40.440.10:FF:000002">
    <property type="entry name" value="L,D-transpeptidase ErfK/SrfK"/>
    <property type="match status" value="1"/>
</dbReference>
<dbReference type="GO" id="GO:0016757">
    <property type="term" value="F:glycosyltransferase activity"/>
    <property type="evidence" value="ECO:0007669"/>
    <property type="project" value="UniProtKB-KW"/>
</dbReference>
<dbReference type="GO" id="GO:0008360">
    <property type="term" value="P:regulation of cell shape"/>
    <property type="evidence" value="ECO:0007669"/>
    <property type="project" value="UniProtKB-UniRule"/>
</dbReference>
<reference evidence="11 12" key="1">
    <citation type="journal article" date="2015" name="Genome Announc.">
        <title>Genome Assemblies of Three Soil-Associated Devosia species: D. insulae, D. limi, and D. soli.</title>
        <authorList>
            <person name="Hassan Y.I."/>
            <person name="Lepp D."/>
            <person name="Zhou T."/>
        </authorList>
    </citation>
    <scope>NUCLEOTIDE SEQUENCE [LARGE SCALE GENOMIC DNA]</scope>
    <source>
        <strain evidence="11 12">DS-56</strain>
    </source>
</reference>
<keyword evidence="3" id="KW-0328">Glycosyltransferase</keyword>
<dbReference type="GO" id="GO:0018104">
    <property type="term" value="P:peptidoglycan-protein cross-linking"/>
    <property type="evidence" value="ECO:0007669"/>
    <property type="project" value="TreeGrafter"/>
</dbReference>
<comment type="similarity">
    <text evidence="2">Belongs to the YkuD family.</text>
</comment>
<comment type="pathway">
    <text evidence="1 9">Cell wall biogenesis; peptidoglycan biosynthesis.</text>
</comment>
<proteinExistence type="inferred from homology"/>
<comment type="caution">
    <text evidence="11">The sequence shown here is derived from an EMBL/GenBank/DDBJ whole genome shotgun (WGS) entry which is preliminary data.</text>
</comment>